<name>A0A9W6C6G9_9FIRM</name>
<keyword evidence="2" id="KW-1185">Reference proteome</keyword>
<comment type="caution">
    <text evidence="1">The sequence shown here is derived from an EMBL/GenBank/DDBJ whole genome shotgun (WGS) entry which is preliminary data.</text>
</comment>
<reference evidence="1 2" key="1">
    <citation type="journal article" date="2023" name="Int. J. Syst. Evol. Microbiol.">
        <title>Sellimonas catena sp. nov., isolated from human faeces.</title>
        <authorList>
            <person name="Hisatomi A."/>
            <person name="Ohkuma M."/>
            <person name="Sakamoto M."/>
        </authorList>
    </citation>
    <scope>NUCLEOTIDE SEQUENCE [LARGE SCALE GENOMIC DNA]</scope>
    <source>
        <strain evidence="1 2">12EGH17</strain>
    </source>
</reference>
<dbReference type="Proteomes" id="UP001145145">
    <property type="component" value="Unassembled WGS sequence"/>
</dbReference>
<protein>
    <submittedName>
        <fullName evidence="1">Uncharacterized protein</fullName>
    </submittedName>
</protein>
<evidence type="ECO:0000313" key="1">
    <source>
        <dbReference type="EMBL" id="GLG03540.1"/>
    </source>
</evidence>
<dbReference type="AlphaFoldDB" id="A0A9W6C6G9"/>
<accession>A0A9W6C6G9</accession>
<gene>
    <name evidence="1" type="ORF">Selli1_07140</name>
</gene>
<proteinExistence type="predicted"/>
<sequence length="68" mass="7983">MEAGCYSVINPKEKKPDEKGILENWKLFHFQNWKFRKGGLLPLDNTEFKTQYVSGVTDEGFHDESLYQ</sequence>
<organism evidence="1 2">
    <name type="scientific">Sellimonas catena</name>
    <dbReference type="NCBI Taxonomy" id="2994035"/>
    <lineage>
        <taxon>Bacteria</taxon>
        <taxon>Bacillati</taxon>
        <taxon>Bacillota</taxon>
        <taxon>Clostridia</taxon>
        <taxon>Lachnospirales</taxon>
        <taxon>Lachnospiraceae</taxon>
        <taxon>Sellimonas</taxon>
    </lineage>
</organism>
<evidence type="ECO:0000313" key="2">
    <source>
        <dbReference type="Proteomes" id="UP001145145"/>
    </source>
</evidence>
<dbReference type="EMBL" id="BSBO01000005">
    <property type="protein sequence ID" value="GLG03540.1"/>
    <property type="molecule type" value="Genomic_DNA"/>
</dbReference>